<dbReference type="Gene3D" id="3.20.20.70">
    <property type="entry name" value="Aldolase class I"/>
    <property type="match status" value="1"/>
</dbReference>
<feature type="region of interest" description="Disordered" evidence="3">
    <location>
        <begin position="122"/>
        <end position="143"/>
    </location>
</feature>
<dbReference type="GO" id="GO:0016491">
    <property type="term" value="F:oxidoreductase activity"/>
    <property type="evidence" value="ECO:0007669"/>
    <property type="project" value="UniProtKB-KW"/>
</dbReference>
<dbReference type="GO" id="GO:0010181">
    <property type="term" value="F:FMN binding"/>
    <property type="evidence" value="ECO:0007669"/>
    <property type="project" value="InterPro"/>
</dbReference>
<comment type="caution">
    <text evidence="5">The sequence shown here is derived from an EMBL/GenBank/DDBJ whole genome shotgun (WGS) entry which is preliminary data.</text>
</comment>
<reference evidence="5 6" key="1">
    <citation type="journal article" date="2015" name="Genome Announc.">
        <title>Expanding the biotechnology potential of lactobacilli through comparative genomics of 213 strains and associated genera.</title>
        <authorList>
            <person name="Sun Z."/>
            <person name="Harris H.M."/>
            <person name="McCann A."/>
            <person name="Guo C."/>
            <person name="Argimon S."/>
            <person name="Zhang W."/>
            <person name="Yang X."/>
            <person name="Jeffery I.B."/>
            <person name="Cooney J.C."/>
            <person name="Kagawa T.F."/>
            <person name="Liu W."/>
            <person name="Song Y."/>
            <person name="Salvetti E."/>
            <person name="Wrobel A."/>
            <person name="Rasinkangas P."/>
            <person name="Parkhill J."/>
            <person name="Rea M.C."/>
            <person name="O'Sullivan O."/>
            <person name="Ritari J."/>
            <person name="Douillard F.P."/>
            <person name="Paul Ross R."/>
            <person name="Yang R."/>
            <person name="Briner A.E."/>
            <person name="Felis G.E."/>
            <person name="de Vos W.M."/>
            <person name="Barrangou R."/>
            <person name="Klaenhammer T.R."/>
            <person name="Caufield P.W."/>
            <person name="Cui Y."/>
            <person name="Zhang H."/>
            <person name="O'Toole P.W."/>
        </authorList>
    </citation>
    <scope>NUCLEOTIDE SEQUENCE [LARGE SCALE GENOMIC DNA]</scope>
    <source>
        <strain evidence="5 6">DSM 20515</strain>
    </source>
</reference>
<dbReference type="Proteomes" id="UP000051845">
    <property type="component" value="Unassembled WGS sequence"/>
</dbReference>
<dbReference type="PANTHER" id="PTHR43656">
    <property type="entry name" value="BINDING OXIDOREDUCTASE, PUTATIVE (AFU_ORTHOLOGUE AFUA_2G08260)-RELATED"/>
    <property type="match status" value="1"/>
</dbReference>
<accession>A0A0R2BDN9</accession>
<dbReference type="CDD" id="cd04735">
    <property type="entry name" value="OYE_like_4_FMN"/>
    <property type="match status" value="1"/>
</dbReference>
<dbReference type="SUPFAM" id="SSF51395">
    <property type="entry name" value="FMN-linked oxidoreductases"/>
    <property type="match status" value="1"/>
</dbReference>
<dbReference type="PATRIC" id="fig|1423733.4.peg.1066"/>
<evidence type="ECO:0000256" key="1">
    <source>
        <dbReference type="ARBA" id="ARBA00022630"/>
    </source>
</evidence>
<dbReference type="InterPro" id="IPR051799">
    <property type="entry name" value="NADH_flavin_oxidoreductase"/>
</dbReference>
<evidence type="ECO:0000313" key="6">
    <source>
        <dbReference type="Proteomes" id="UP000051845"/>
    </source>
</evidence>
<proteinExistence type="predicted"/>
<dbReference type="STRING" id="33960.TY91_15605"/>
<evidence type="ECO:0000256" key="2">
    <source>
        <dbReference type="ARBA" id="ARBA00023002"/>
    </source>
</evidence>
<evidence type="ECO:0000256" key="3">
    <source>
        <dbReference type="SAM" id="MobiDB-lite"/>
    </source>
</evidence>
<name>A0A0R2BDN9_SECCO</name>
<gene>
    <name evidence="5" type="ORF">FC82_GL001010</name>
</gene>
<feature type="domain" description="NADH:flavin oxidoreductase/NADH oxidase N-terminal" evidence="4">
    <location>
        <begin position="18"/>
        <end position="342"/>
    </location>
</feature>
<dbReference type="RefSeq" id="WP_235809253.1">
    <property type="nucleotide sequence ID" value="NZ_AYYR01000117.1"/>
</dbReference>
<keyword evidence="2" id="KW-0560">Oxidoreductase</keyword>
<dbReference type="AlphaFoldDB" id="A0A0R2BDN9"/>
<protein>
    <submittedName>
        <fullName evidence="5">Oxidoreductase</fullName>
    </submittedName>
</protein>
<sequence length="376" mass="41632">MMNSQKDFNEAFEFHSGVRLRNRVVMSPMTTVQSFFNGTVTEDEIAYYRERATGVGAVITGSANVQDGGKGWPGELSIAHDAQLPELTKLASAIHDGGAKAIVQIFHGGRMSEPDALRGKQAVSASAVPAEHRDPNVPTPTPRMMTVSEIHETVKAFGDATRRAITAGFDGVELHGANTYLFQQFFSPHSNRRTDEYGGSLEKRYRFIDEALHEIFKVVQANAKTPFAVGYRFSPEEFTNPGISFTDTHYLISKLIASPLDYLHLSLDDYKRVSIDPDYQGKPILNYVNDAIDGAKPLIGVGGVRSREDVNNVLENADIVAVGQQLLVDPYWVQKLINGADDEMVTADFVKAIEYVHFARPLYDFLVARYQSIPNV</sequence>
<organism evidence="5 6">
    <name type="scientific">Secundilactobacillus collinoides DSM 20515 = JCM 1123</name>
    <dbReference type="NCBI Taxonomy" id="1423733"/>
    <lineage>
        <taxon>Bacteria</taxon>
        <taxon>Bacillati</taxon>
        <taxon>Bacillota</taxon>
        <taxon>Bacilli</taxon>
        <taxon>Lactobacillales</taxon>
        <taxon>Lactobacillaceae</taxon>
        <taxon>Secundilactobacillus</taxon>
    </lineage>
</organism>
<dbReference type="EMBL" id="AYYR01000117">
    <property type="protein sequence ID" value="KRM73811.1"/>
    <property type="molecule type" value="Genomic_DNA"/>
</dbReference>
<dbReference type="PANTHER" id="PTHR43656:SF2">
    <property type="entry name" value="BINDING OXIDOREDUCTASE, PUTATIVE (AFU_ORTHOLOGUE AFUA_2G08260)-RELATED"/>
    <property type="match status" value="1"/>
</dbReference>
<dbReference type="InterPro" id="IPR001155">
    <property type="entry name" value="OxRdtase_FMN_N"/>
</dbReference>
<dbReference type="InterPro" id="IPR013785">
    <property type="entry name" value="Aldolase_TIM"/>
</dbReference>
<evidence type="ECO:0000259" key="4">
    <source>
        <dbReference type="Pfam" id="PF00724"/>
    </source>
</evidence>
<evidence type="ECO:0000313" key="5">
    <source>
        <dbReference type="EMBL" id="KRM73811.1"/>
    </source>
</evidence>
<dbReference type="Pfam" id="PF00724">
    <property type="entry name" value="Oxidored_FMN"/>
    <property type="match status" value="1"/>
</dbReference>
<keyword evidence="1" id="KW-0285">Flavoprotein</keyword>